<keyword evidence="2" id="KW-1185">Reference proteome</keyword>
<organism evidence="1 2">
    <name type="scientific">Liparis tanakae</name>
    <name type="common">Tanaka's snailfish</name>
    <dbReference type="NCBI Taxonomy" id="230148"/>
    <lineage>
        <taxon>Eukaryota</taxon>
        <taxon>Metazoa</taxon>
        <taxon>Chordata</taxon>
        <taxon>Craniata</taxon>
        <taxon>Vertebrata</taxon>
        <taxon>Euteleostomi</taxon>
        <taxon>Actinopterygii</taxon>
        <taxon>Neopterygii</taxon>
        <taxon>Teleostei</taxon>
        <taxon>Neoteleostei</taxon>
        <taxon>Acanthomorphata</taxon>
        <taxon>Eupercaria</taxon>
        <taxon>Perciformes</taxon>
        <taxon>Cottioidei</taxon>
        <taxon>Cottales</taxon>
        <taxon>Liparidae</taxon>
        <taxon>Liparis</taxon>
    </lineage>
</organism>
<dbReference type="AlphaFoldDB" id="A0A4Z2HCN8"/>
<sequence>MENKLTGAGCEDYMKTNEDRAPHSGLLRSGWCPQSSALTPPSRITAKECAVKRQPPLVLKAKKSTQ</sequence>
<evidence type="ECO:0000313" key="1">
    <source>
        <dbReference type="EMBL" id="TNN62783.1"/>
    </source>
</evidence>
<protein>
    <submittedName>
        <fullName evidence="1">Uncharacterized protein</fullName>
    </submittedName>
</protein>
<reference evidence="1 2" key="1">
    <citation type="submission" date="2019-03" db="EMBL/GenBank/DDBJ databases">
        <title>First draft genome of Liparis tanakae, snailfish: a comprehensive survey of snailfish specific genes.</title>
        <authorList>
            <person name="Kim W."/>
            <person name="Song I."/>
            <person name="Jeong J.-H."/>
            <person name="Kim D."/>
            <person name="Kim S."/>
            <person name="Ryu S."/>
            <person name="Song J.Y."/>
            <person name="Lee S.K."/>
        </authorList>
    </citation>
    <scope>NUCLEOTIDE SEQUENCE [LARGE SCALE GENOMIC DNA]</scope>
    <source>
        <tissue evidence="1">Muscle</tissue>
    </source>
</reference>
<accession>A0A4Z2HCN8</accession>
<dbReference type="EMBL" id="SRLO01000286">
    <property type="protein sequence ID" value="TNN62783.1"/>
    <property type="molecule type" value="Genomic_DNA"/>
</dbReference>
<name>A0A4Z2HCN8_9TELE</name>
<dbReference type="Proteomes" id="UP000314294">
    <property type="component" value="Unassembled WGS sequence"/>
</dbReference>
<evidence type="ECO:0000313" key="2">
    <source>
        <dbReference type="Proteomes" id="UP000314294"/>
    </source>
</evidence>
<gene>
    <name evidence="1" type="ORF">EYF80_027009</name>
</gene>
<comment type="caution">
    <text evidence="1">The sequence shown here is derived from an EMBL/GenBank/DDBJ whole genome shotgun (WGS) entry which is preliminary data.</text>
</comment>
<proteinExistence type="predicted"/>